<dbReference type="AlphaFoldDB" id="A0A165BMI7"/>
<sequence>TKISTSSLQLLKVPTFKFLHVLGYPSSSLPQSPYFIYIALYCITYLQVPTFQSLRTAIAIL</sequence>
<dbReference type="GeneID" id="63827047"/>
<feature type="non-terminal residue" evidence="1">
    <location>
        <position position="1"/>
    </location>
</feature>
<accession>A0A165BMI7</accession>
<dbReference type="Proteomes" id="UP000076871">
    <property type="component" value="Unassembled WGS sequence"/>
</dbReference>
<evidence type="ECO:0000313" key="2">
    <source>
        <dbReference type="Proteomes" id="UP000076871"/>
    </source>
</evidence>
<dbReference type="RefSeq" id="XP_040759052.1">
    <property type="nucleotide sequence ID" value="XM_040910018.1"/>
</dbReference>
<organism evidence="1 2">
    <name type="scientific">Laetiporus sulphureus 93-53</name>
    <dbReference type="NCBI Taxonomy" id="1314785"/>
    <lineage>
        <taxon>Eukaryota</taxon>
        <taxon>Fungi</taxon>
        <taxon>Dikarya</taxon>
        <taxon>Basidiomycota</taxon>
        <taxon>Agaricomycotina</taxon>
        <taxon>Agaricomycetes</taxon>
        <taxon>Polyporales</taxon>
        <taxon>Laetiporus</taxon>
    </lineage>
</organism>
<proteinExistence type="predicted"/>
<dbReference type="InParanoid" id="A0A165BMI7"/>
<feature type="non-terminal residue" evidence="1">
    <location>
        <position position="61"/>
    </location>
</feature>
<reference evidence="1 2" key="1">
    <citation type="journal article" date="2016" name="Mol. Biol. Evol.">
        <title>Comparative Genomics of Early-Diverging Mushroom-Forming Fungi Provides Insights into the Origins of Lignocellulose Decay Capabilities.</title>
        <authorList>
            <person name="Nagy L.G."/>
            <person name="Riley R."/>
            <person name="Tritt A."/>
            <person name="Adam C."/>
            <person name="Daum C."/>
            <person name="Floudas D."/>
            <person name="Sun H."/>
            <person name="Yadav J.S."/>
            <person name="Pangilinan J."/>
            <person name="Larsson K.H."/>
            <person name="Matsuura K."/>
            <person name="Barry K."/>
            <person name="Labutti K."/>
            <person name="Kuo R."/>
            <person name="Ohm R.A."/>
            <person name="Bhattacharya S.S."/>
            <person name="Shirouzu T."/>
            <person name="Yoshinaga Y."/>
            <person name="Martin F.M."/>
            <person name="Grigoriev I.V."/>
            <person name="Hibbett D.S."/>
        </authorList>
    </citation>
    <scope>NUCLEOTIDE SEQUENCE [LARGE SCALE GENOMIC DNA]</scope>
    <source>
        <strain evidence="1 2">93-53</strain>
    </source>
</reference>
<name>A0A165BMI7_9APHY</name>
<dbReference type="EMBL" id="KV427666">
    <property type="protein sequence ID" value="KZT01312.1"/>
    <property type="molecule type" value="Genomic_DNA"/>
</dbReference>
<evidence type="ECO:0000313" key="1">
    <source>
        <dbReference type="EMBL" id="KZT01312.1"/>
    </source>
</evidence>
<protein>
    <submittedName>
        <fullName evidence="1">Uncharacterized protein</fullName>
    </submittedName>
</protein>
<keyword evidence="2" id="KW-1185">Reference proteome</keyword>
<gene>
    <name evidence="1" type="ORF">LAESUDRAFT_731301</name>
</gene>